<comment type="caution">
    <text evidence="2">The sequence shown here is derived from an EMBL/GenBank/DDBJ whole genome shotgun (WGS) entry which is preliminary data.</text>
</comment>
<keyword evidence="1" id="KW-1133">Transmembrane helix</keyword>
<keyword evidence="3" id="KW-1185">Reference proteome</keyword>
<dbReference type="InterPro" id="IPR025143">
    <property type="entry name" value="DUF4083"/>
</dbReference>
<dbReference type="Pfam" id="PF13314">
    <property type="entry name" value="DUF4083"/>
    <property type="match status" value="1"/>
</dbReference>
<reference evidence="2 3" key="1">
    <citation type="submission" date="2023-03" db="EMBL/GenBank/DDBJ databases">
        <title>Bacillus Genome Sequencing.</title>
        <authorList>
            <person name="Dunlap C."/>
        </authorList>
    </citation>
    <scope>NUCLEOTIDE SEQUENCE [LARGE SCALE GENOMIC DNA]</scope>
    <source>
        <strain evidence="2 3">B-41290</strain>
    </source>
</reference>
<accession>A0AAW9NKI3</accession>
<evidence type="ECO:0000313" key="3">
    <source>
        <dbReference type="Proteomes" id="UP001307168"/>
    </source>
</evidence>
<evidence type="ECO:0000256" key="1">
    <source>
        <dbReference type="SAM" id="Phobius"/>
    </source>
</evidence>
<keyword evidence="1" id="KW-0472">Membrane</keyword>
<proteinExistence type="predicted"/>
<dbReference type="EMBL" id="JARNBH010000034">
    <property type="protein sequence ID" value="MEC0276252.1"/>
    <property type="molecule type" value="Genomic_DNA"/>
</dbReference>
<gene>
    <name evidence="2" type="ORF">P4706_24885</name>
</gene>
<sequence>MAYQLIMFILLFGIIFAVYFFVRSLFTRSNKSNSMEQKLDIIIKLLEKDKRD</sequence>
<dbReference type="Proteomes" id="UP001307168">
    <property type="component" value="Unassembled WGS sequence"/>
</dbReference>
<protein>
    <submittedName>
        <fullName evidence="2">DUF4083 family protein</fullName>
    </submittedName>
</protein>
<organism evidence="2 3">
    <name type="scientific">Peribacillus castrilensis</name>
    <dbReference type="NCBI Taxonomy" id="2897690"/>
    <lineage>
        <taxon>Bacteria</taxon>
        <taxon>Bacillati</taxon>
        <taxon>Bacillota</taxon>
        <taxon>Bacilli</taxon>
        <taxon>Bacillales</taxon>
        <taxon>Bacillaceae</taxon>
        <taxon>Peribacillus</taxon>
    </lineage>
</organism>
<name>A0AAW9NKI3_9BACI</name>
<keyword evidence="1" id="KW-0812">Transmembrane</keyword>
<evidence type="ECO:0000313" key="2">
    <source>
        <dbReference type="EMBL" id="MEC0276252.1"/>
    </source>
</evidence>
<dbReference type="RefSeq" id="WP_084786143.1">
    <property type="nucleotide sequence ID" value="NZ_JARNBG010000021.1"/>
</dbReference>
<dbReference type="AlphaFoldDB" id="A0AAW9NKI3"/>
<feature type="transmembrane region" description="Helical" evidence="1">
    <location>
        <begin position="6"/>
        <end position="26"/>
    </location>
</feature>